<proteinExistence type="predicted"/>
<dbReference type="SUPFAM" id="SSF53850">
    <property type="entry name" value="Periplasmic binding protein-like II"/>
    <property type="match status" value="1"/>
</dbReference>
<dbReference type="Pfam" id="PF00497">
    <property type="entry name" value="SBP_bac_3"/>
    <property type="match status" value="1"/>
</dbReference>
<gene>
    <name evidence="4" type="ORF">RF819_15835</name>
</gene>
<dbReference type="SMART" id="SM00062">
    <property type="entry name" value="PBPb"/>
    <property type="match status" value="1"/>
</dbReference>
<dbReference type="CDD" id="cd13706">
    <property type="entry name" value="PBP2_HisK_like_1"/>
    <property type="match status" value="1"/>
</dbReference>
<evidence type="ECO:0000256" key="2">
    <source>
        <dbReference type="SAM" id="SignalP"/>
    </source>
</evidence>
<name>A0A1T1AV52_RHOFE</name>
<evidence type="ECO:0000313" key="5">
    <source>
        <dbReference type="Proteomes" id="UP000190750"/>
    </source>
</evidence>
<feature type="domain" description="Solute-binding protein family 3/N-terminal" evidence="3">
    <location>
        <begin position="57"/>
        <end position="256"/>
    </location>
</feature>
<dbReference type="Gene3D" id="3.40.190.10">
    <property type="entry name" value="Periplasmic binding protein-like II"/>
    <property type="match status" value="2"/>
</dbReference>
<evidence type="ECO:0000313" key="4">
    <source>
        <dbReference type="EMBL" id="OOV07994.1"/>
    </source>
</evidence>
<comment type="caution">
    <text evidence="4">The sequence shown here is derived from an EMBL/GenBank/DDBJ whole genome shotgun (WGS) entry which is preliminary data.</text>
</comment>
<feature type="signal peptide" evidence="2">
    <location>
        <begin position="1"/>
        <end position="40"/>
    </location>
</feature>
<dbReference type="EMBL" id="MTJN01000002">
    <property type="protein sequence ID" value="OOV07994.1"/>
    <property type="molecule type" value="Genomic_DNA"/>
</dbReference>
<dbReference type="PANTHER" id="PTHR35936:SF35">
    <property type="entry name" value="L-CYSTINE-BINDING PROTEIN TCYJ"/>
    <property type="match status" value="1"/>
</dbReference>
<organism evidence="4 5">
    <name type="scientific">Rhodoferax fermentans</name>
    <dbReference type="NCBI Taxonomy" id="28066"/>
    <lineage>
        <taxon>Bacteria</taxon>
        <taxon>Pseudomonadati</taxon>
        <taxon>Pseudomonadota</taxon>
        <taxon>Betaproteobacteria</taxon>
        <taxon>Burkholderiales</taxon>
        <taxon>Comamonadaceae</taxon>
        <taxon>Rhodoferax</taxon>
    </lineage>
</organism>
<dbReference type="PANTHER" id="PTHR35936">
    <property type="entry name" value="MEMBRANE-BOUND LYTIC MUREIN TRANSGLYCOSYLASE F"/>
    <property type="match status" value="1"/>
</dbReference>
<evidence type="ECO:0000259" key="3">
    <source>
        <dbReference type="SMART" id="SM00062"/>
    </source>
</evidence>
<sequence>MRIQHQSQAPSLTRWLKATGRCCWLLCVGVLLLNAQPGRANQAAAETGAPGAAQRQAIHVVSDDNFPPYLFRNADGQVEGYLVDLWQLFEEKTGIKVTLTATNWANAQSMIQARQADVIDLIFQTPGREALYEFSKPYADSPSSLFTHASISGIYGIQTLKGFQIGVQAGDACIEQLKSQGIHSLLTYPNYATLIAAARSQEVKIFCMDESPANFYLYQTGSQHEFLKSFVLYTGQFHRAVPKGEVALLRQIETGM</sequence>
<accession>A0A1T1AV52</accession>
<keyword evidence="5" id="KW-1185">Reference proteome</keyword>
<feature type="chain" id="PRO_5013227450" description="Solute-binding protein family 3/N-terminal domain-containing protein" evidence="2">
    <location>
        <begin position="41"/>
        <end position="256"/>
    </location>
</feature>
<dbReference type="STRING" id="28066.RF819_15835"/>
<evidence type="ECO:0000256" key="1">
    <source>
        <dbReference type="ARBA" id="ARBA00022729"/>
    </source>
</evidence>
<protein>
    <recommendedName>
        <fullName evidence="3">Solute-binding protein family 3/N-terminal domain-containing protein</fullName>
    </recommendedName>
</protein>
<reference evidence="4 5" key="1">
    <citation type="submission" date="2017-01" db="EMBL/GenBank/DDBJ databases">
        <title>Genome sequencing of Rhodoferax fermentans JCM 7819.</title>
        <authorList>
            <person name="Kim Y.J."/>
            <person name="Farh M.E.-A."/>
            <person name="Yang D.-C."/>
        </authorList>
    </citation>
    <scope>NUCLEOTIDE SEQUENCE [LARGE SCALE GENOMIC DNA]</scope>
    <source>
        <strain evidence="4 5">JCM 7819</strain>
    </source>
</reference>
<dbReference type="AlphaFoldDB" id="A0A1T1AV52"/>
<dbReference type="Proteomes" id="UP000190750">
    <property type="component" value="Unassembled WGS sequence"/>
</dbReference>
<dbReference type="InterPro" id="IPR001638">
    <property type="entry name" value="Solute-binding_3/MltF_N"/>
</dbReference>
<keyword evidence="1 2" id="KW-0732">Signal</keyword>